<reference evidence="1" key="1">
    <citation type="submission" date="2018-02" db="EMBL/GenBank/DDBJ databases">
        <title>Rhizophora mucronata_Transcriptome.</title>
        <authorList>
            <person name="Meera S.P."/>
            <person name="Sreeshan A."/>
            <person name="Augustine A."/>
        </authorList>
    </citation>
    <scope>NUCLEOTIDE SEQUENCE</scope>
    <source>
        <tissue evidence="1">Leaf</tissue>
    </source>
</reference>
<name>A0A2P2KUX0_RHIMU</name>
<dbReference type="EMBL" id="GGEC01029055">
    <property type="protein sequence ID" value="MBX09539.1"/>
    <property type="molecule type" value="Transcribed_RNA"/>
</dbReference>
<organism evidence="1">
    <name type="scientific">Rhizophora mucronata</name>
    <name type="common">Asiatic mangrove</name>
    <dbReference type="NCBI Taxonomy" id="61149"/>
    <lineage>
        <taxon>Eukaryota</taxon>
        <taxon>Viridiplantae</taxon>
        <taxon>Streptophyta</taxon>
        <taxon>Embryophyta</taxon>
        <taxon>Tracheophyta</taxon>
        <taxon>Spermatophyta</taxon>
        <taxon>Magnoliopsida</taxon>
        <taxon>eudicotyledons</taxon>
        <taxon>Gunneridae</taxon>
        <taxon>Pentapetalae</taxon>
        <taxon>rosids</taxon>
        <taxon>fabids</taxon>
        <taxon>Malpighiales</taxon>
        <taxon>Rhizophoraceae</taxon>
        <taxon>Rhizophora</taxon>
    </lineage>
</organism>
<protein>
    <submittedName>
        <fullName evidence="1">CCR protein</fullName>
    </submittedName>
</protein>
<sequence length="62" mass="6907">MAEQREAREPPNFGGIIVIWAAFLEELKGRMGGVIVSAACILMKSSFVKLRCFLIPRIQSKV</sequence>
<proteinExistence type="predicted"/>
<dbReference type="AlphaFoldDB" id="A0A2P2KUX0"/>
<accession>A0A2P2KUX0</accession>
<evidence type="ECO:0000313" key="1">
    <source>
        <dbReference type="EMBL" id="MBX09539.1"/>
    </source>
</evidence>